<dbReference type="Proteomes" id="UP001153620">
    <property type="component" value="Chromosome 3"/>
</dbReference>
<dbReference type="PROSITE" id="PS01186">
    <property type="entry name" value="EGF_2"/>
    <property type="match status" value="1"/>
</dbReference>
<dbReference type="Gene3D" id="4.10.410.10">
    <property type="entry name" value="Pancreatic trypsin inhibitor Kunitz domain"/>
    <property type="match status" value="1"/>
</dbReference>
<feature type="domain" description="Laminin G" evidence="6">
    <location>
        <begin position="1475"/>
        <end position="1678"/>
    </location>
</feature>
<keyword evidence="4" id="KW-0472">Membrane</keyword>
<dbReference type="SMART" id="SM00282">
    <property type="entry name" value="LamG"/>
    <property type="match status" value="5"/>
</dbReference>
<dbReference type="CDD" id="cd00054">
    <property type="entry name" value="EGF_CA"/>
    <property type="match status" value="2"/>
</dbReference>
<proteinExistence type="predicted"/>
<feature type="region of interest" description="Disordered" evidence="3">
    <location>
        <begin position="122"/>
        <end position="151"/>
    </location>
</feature>
<feature type="domain" description="EGF-like" evidence="7">
    <location>
        <begin position="359"/>
        <end position="397"/>
    </location>
</feature>
<dbReference type="GO" id="GO:0004867">
    <property type="term" value="F:serine-type endopeptidase inhibitor activity"/>
    <property type="evidence" value="ECO:0007669"/>
    <property type="project" value="InterPro"/>
</dbReference>
<dbReference type="InterPro" id="IPR013320">
    <property type="entry name" value="ConA-like_dom_sf"/>
</dbReference>
<keyword evidence="1" id="KW-1015">Disulfide bond</keyword>
<dbReference type="Pfam" id="PF00008">
    <property type="entry name" value="EGF"/>
    <property type="match status" value="1"/>
</dbReference>
<evidence type="ECO:0000313" key="9">
    <source>
        <dbReference type="EMBL" id="CAG9806975.1"/>
    </source>
</evidence>
<dbReference type="CDD" id="cd00110">
    <property type="entry name" value="LamG"/>
    <property type="match status" value="5"/>
</dbReference>
<dbReference type="OrthoDB" id="5989513at2759"/>
<dbReference type="PROSITE" id="PS50279">
    <property type="entry name" value="BPTI_KUNITZ_2"/>
    <property type="match status" value="1"/>
</dbReference>
<dbReference type="PANTHER" id="PTHR15036:SF49">
    <property type="entry name" value="AXOTACTIN"/>
    <property type="match status" value="1"/>
</dbReference>
<dbReference type="InterPro" id="IPR050372">
    <property type="entry name" value="Neurexin-related_CASP"/>
</dbReference>
<dbReference type="EMBL" id="OU895879">
    <property type="protein sequence ID" value="CAG9806975.1"/>
    <property type="molecule type" value="Genomic_DNA"/>
</dbReference>
<dbReference type="PANTHER" id="PTHR15036">
    <property type="entry name" value="PIKACHURIN-LIKE PROTEIN"/>
    <property type="match status" value="1"/>
</dbReference>
<feature type="domain" description="Laminin G" evidence="6">
    <location>
        <begin position="401"/>
        <end position="579"/>
    </location>
</feature>
<comment type="caution">
    <text evidence="2">Lacks conserved residue(s) required for the propagation of feature annotation.</text>
</comment>
<dbReference type="InterPro" id="IPR001791">
    <property type="entry name" value="Laminin_G"/>
</dbReference>
<feature type="compositionally biased region" description="Basic and acidic residues" evidence="3">
    <location>
        <begin position="1874"/>
        <end position="1886"/>
    </location>
</feature>
<dbReference type="SMART" id="SM00131">
    <property type="entry name" value="KU"/>
    <property type="match status" value="1"/>
</dbReference>
<dbReference type="PROSITE" id="PS50026">
    <property type="entry name" value="EGF_3"/>
    <property type="match status" value="4"/>
</dbReference>
<feature type="transmembrane region" description="Helical" evidence="4">
    <location>
        <begin position="1730"/>
        <end position="1751"/>
    </location>
</feature>
<evidence type="ECO:0000256" key="3">
    <source>
        <dbReference type="SAM" id="MobiDB-lite"/>
    </source>
</evidence>
<reference evidence="9" key="1">
    <citation type="submission" date="2022-01" db="EMBL/GenBank/DDBJ databases">
        <authorList>
            <person name="King R."/>
        </authorList>
    </citation>
    <scope>NUCLEOTIDE SEQUENCE</scope>
</reference>
<name>A0A9N9S2F5_9DIPT</name>
<feature type="domain" description="EGF-like" evidence="7">
    <location>
        <begin position="1181"/>
        <end position="1218"/>
    </location>
</feature>
<dbReference type="FunFam" id="2.10.25.10:FF:000459">
    <property type="entry name" value="Axotactin, isoform B"/>
    <property type="match status" value="1"/>
</dbReference>
<evidence type="ECO:0000256" key="5">
    <source>
        <dbReference type="SAM" id="SignalP"/>
    </source>
</evidence>
<sequence length="1930" mass="218003">MRENMKEVFVYKILIFALALQVSSAMNSDPNRQIVYEKCRGPGDPGPCKGTYIYKWRFETTTQECTQFIWSGCQGNPQNRFDSEAECLAHCIGGNHTLPPHITTTTPSLKDINLNQTAKEIPEVEQKATPPKNVTIPPPSSSPEPQSEELIFQDSESKKPHKEFMFAQNNTFIQIDGDTIKTFQLRLCREISFQFRTRLPHGLLVYHNVKNPDKIELDPYALYVIVEKGQLKVVHVFGKHSTSVIVGEGLNRDEWHNVTVRIDVHGARLIARVDNQQEEVYLKGLNHDTNYGVSTNLPSVVLVGGLSSEERLHGVKYIIESFVGCIRNIVLKSGKAASDLLPISPLIASKHENVVEGCYNKCESRENLCFVGSRCINHFSSISCDCFGTKYEGEQCDIYSATALTLRGSSFVSYRIYDWKDRTHSSVTRISLMFKTWFDDSVLFYASGESIKPQYIAASLKRNRTYVEMEFGDGPVNFTLGEDLASDYWHNLTIFHDHKTIMVYLDDQMKVFEGAKNLLFDPEIYFGGGPDLNKKKGLASNNNFAGSFKYVFYNDVSILYELKKGNPKVHYIGSLKPEFYEKSVNVIPITYPFATSHIWWPIENVHYLSVKFDFKSSKNTATLAYGDFKTILDDVEGFWEIKLTESNISFELTTEKNVTVLTSIPIEEPTAWHAVDFTYKNGTVTLIVDYRAKETKLYGMSFITQSKLVIGSSIKNASGGLVGCMRDLGINGNDIEPRFVVKTERVVGEIALDNCQFVDPCARPNTCEHGGKCLVKNGRVTCDCTQTGYVGKNCHFTAYRKTCEELALLGYTKTDVYLIDIDGNGKLPPAHVKCEFQHTEDSTKTLTIVEHNLPSQIDVRSTALDDFSFDIKYREFSPEMLQELISHSLYCTQNIRYDCLKAPLDLNSATWFKSSHKNSTTIIDFIGESKRGSCTCKQNKTCVDQNESCNCDSGNNDKWNSDEGTFSDPNSLGITSMYFMQQKNLVEESRGRITLGPLKCVETNTQKYVVTFTTSQSYIEVPGWRKGDIAFSFRTTGEKAILLFQPPIRPNFPSFLVALTGDYELTFAFTLNTGTLRERVINSTRKLNGGEWHKIWIDYNDYHVRFMINTNVDMVDLLPEEQFGPFEGSMFIGGATADLLKKAPVKQGLIGCFRGLVVNGKILDIYSYMSVHLSEIIKDCKPSCVPNPCKNGAQCKELWSNFKCECKNPWAHVGEYCEINHNDKALTFTNSQSYLKKIYVNNSDGEFLRAILKENFLVNIRTYDDRALILYAHDNSNNFVHLHISNADEVIYLYNYGNEIVNLTVKSAGLNNGKSIQIAVMKTETSTTLHVNDLNVTHDKGNLLLTEYSNKPWTNPQLEVISPHRPPAPTISYFQFNIGGYDQTNLLRVNNNTLDGLVGCVRGLRIGTTTIDLAELAKTNEADHTDGVLNECQMICDTEPCKNGGICFENFAKSAEKPLCNCEGTSFTGEFCTEDRGGEFSGEAGLERKFVFNGTIDQIKLQMAFSTADVRGMPRMMLLIQTESSKQYLRIALNPEGEIEFHEEREHVIYTHTAKRSTPEDNFANGNRHSILYKRTLDDAALFIDRTMVNLTKMTKHPEPEQSVPIPGITNRLLIGISNSTLDPRFSIYKSYSGCISNLFLVINNETMDPVDEYMMFKKDGSEHTKTLNPSGVRSTQCNVQFDIIRKLIDEPLLNISLGTDKNWVEESPTRKPYKLDYVDNGEKEEQTQFVFIILITIFVVIIICCIIEVYRTDRAHKKRVERETDESIIWAKEQATKMHESSSARLSFKSIASDHDNEAKIKVINEPTPPLVGILKNGSAKPNVEYDKPNKEHPVIRDSQLIDHEPGWDSFMHGSQNSLKSPNSDDDATESDMLARSDDPIDKSIKLSFKPARPRQLSFPPPTLNTQLPFKLEEEADEESDSEPKSNGL</sequence>
<feature type="domain" description="Laminin G" evidence="6">
    <location>
        <begin position="162"/>
        <end position="358"/>
    </location>
</feature>
<dbReference type="InterPro" id="IPR036880">
    <property type="entry name" value="Kunitz_BPTI_sf"/>
</dbReference>
<keyword evidence="4" id="KW-1133">Transmembrane helix</keyword>
<dbReference type="Gene3D" id="2.60.120.1000">
    <property type="match status" value="1"/>
</dbReference>
<feature type="region of interest" description="Disordered" evidence="3">
    <location>
        <begin position="1846"/>
        <end position="1930"/>
    </location>
</feature>
<dbReference type="FunFam" id="2.60.120.200:FF:000100">
    <property type="entry name" value="Axotactin, isoform B"/>
    <property type="match status" value="1"/>
</dbReference>
<evidence type="ECO:0000256" key="2">
    <source>
        <dbReference type="PROSITE-ProRule" id="PRU00076"/>
    </source>
</evidence>
<feature type="domain" description="Laminin G" evidence="6">
    <location>
        <begin position="1224"/>
        <end position="1432"/>
    </location>
</feature>
<keyword evidence="10" id="KW-1185">Reference proteome</keyword>
<dbReference type="SMART" id="SM00181">
    <property type="entry name" value="EGF"/>
    <property type="match status" value="4"/>
</dbReference>
<evidence type="ECO:0000259" key="8">
    <source>
        <dbReference type="PROSITE" id="PS50279"/>
    </source>
</evidence>
<evidence type="ECO:0000259" key="7">
    <source>
        <dbReference type="PROSITE" id="PS50026"/>
    </source>
</evidence>
<dbReference type="InterPro" id="IPR002223">
    <property type="entry name" value="Kunitz_BPTI"/>
</dbReference>
<feature type="domain" description="Laminin G" evidence="6">
    <location>
        <begin position="578"/>
        <end position="755"/>
    </location>
</feature>
<feature type="compositionally biased region" description="Polar residues" evidence="3">
    <location>
        <begin position="1854"/>
        <end position="1863"/>
    </location>
</feature>
<organism evidence="9 10">
    <name type="scientific">Chironomus riparius</name>
    <dbReference type="NCBI Taxonomy" id="315576"/>
    <lineage>
        <taxon>Eukaryota</taxon>
        <taxon>Metazoa</taxon>
        <taxon>Ecdysozoa</taxon>
        <taxon>Arthropoda</taxon>
        <taxon>Hexapoda</taxon>
        <taxon>Insecta</taxon>
        <taxon>Pterygota</taxon>
        <taxon>Neoptera</taxon>
        <taxon>Endopterygota</taxon>
        <taxon>Diptera</taxon>
        <taxon>Nematocera</taxon>
        <taxon>Chironomoidea</taxon>
        <taxon>Chironomidae</taxon>
        <taxon>Chironominae</taxon>
        <taxon>Chironomus</taxon>
    </lineage>
</organism>
<keyword evidence="2" id="KW-0245">EGF-like domain</keyword>
<dbReference type="Gene3D" id="2.10.25.10">
    <property type="entry name" value="Laminin"/>
    <property type="match status" value="3"/>
</dbReference>
<feature type="domain" description="Laminin G" evidence="6">
    <location>
        <begin position="1008"/>
        <end position="1180"/>
    </location>
</feature>
<feature type="domain" description="EGF-like" evidence="7">
    <location>
        <begin position="1433"/>
        <end position="1473"/>
    </location>
</feature>
<evidence type="ECO:0000256" key="1">
    <source>
        <dbReference type="ARBA" id="ARBA00023157"/>
    </source>
</evidence>
<evidence type="ECO:0000256" key="4">
    <source>
        <dbReference type="SAM" id="Phobius"/>
    </source>
</evidence>
<evidence type="ECO:0000313" key="10">
    <source>
        <dbReference type="Proteomes" id="UP001153620"/>
    </source>
</evidence>
<dbReference type="CDD" id="cd00109">
    <property type="entry name" value="Kunitz-type"/>
    <property type="match status" value="1"/>
</dbReference>
<feature type="signal peptide" evidence="5">
    <location>
        <begin position="1"/>
        <end position="25"/>
    </location>
</feature>
<accession>A0A9N9S2F5</accession>
<dbReference type="PROSITE" id="PS50025">
    <property type="entry name" value="LAM_G_DOMAIN"/>
    <property type="match status" value="6"/>
</dbReference>
<dbReference type="Gene3D" id="2.60.120.200">
    <property type="match status" value="6"/>
</dbReference>
<dbReference type="Pfam" id="PF00014">
    <property type="entry name" value="Kunitz_BPTI"/>
    <property type="match status" value="1"/>
</dbReference>
<reference evidence="9" key="2">
    <citation type="submission" date="2022-10" db="EMBL/GenBank/DDBJ databases">
        <authorList>
            <consortium name="ENA_rothamsted_submissions"/>
            <consortium name="culmorum"/>
            <person name="King R."/>
        </authorList>
    </citation>
    <scope>NUCLEOTIDE SEQUENCE</scope>
</reference>
<feature type="chain" id="PRO_5040161489" evidence="5">
    <location>
        <begin position="26"/>
        <end position="1930"/>
    </location>
</feature>
<keyword evidence="4" id="KW-0812">Transmembrane</keyword>
<gene>
    <name evidence="9" type="ORF">CHIRRI_LOCUS9827</name>
</gene>
<evidence type="ECO:0000259" key="6">
    <source>
        <dbReference type="PROSITE" id="PS50025"/>
    </source>
</evidence>
<dbReference type="Pfam" id="PF02210">
    <property type="entry name" value="Laminin_G_2"/>
    <property type="match status" value="5"/>
</dbReference>
<feature type="domain" description="EGF-like" evidence="7">
    <location>
        <begin position="757"/>
        <end position="795"/>
    </location>
</feature>
<dbReference type="SUPFAM" id="SSF49899">
    <property type="entry name" value="Concanavalin A-like lectins/glucanases"/>
    <property type="match status" value="6"/>
</dbReference>
<dbReference type="InterPro" id="IPR000742">
    <property type="entry name" value="EGF"/>
</dbReference>
<dbReference type="SUPFAM" id="SSF57362">
    <property type="entry name" value="BPTI-like"/>
    <property type="match status" value="1"/>
</dbReference>
<protein>
    <submittedName>
        <fullName evidence="9">Uncharacterized protein</fullName>
    </submittedName>
</protein>
<feature type="domain" description="BPTI/Kunitz inhibitor" evidence="8">
    <location>
        <begin position="39"/>
        <end position="91"/>
    </location>
</feature>
<keyword evidence="5" id="KW-0732">Signal</keyword>
<dbReference type="GO" id="GO:0016020">
    <property type="term" value="C:membrane"/>
    <property type="evidence" value="ECO:0007669"/>
    <property type="project" value="UniProtKB-SubCell"/>
</dbReference>